<feature type="transmembrane region" description="Helical" evidence="1">
    <location>
        <begin position="43"/>
        <end position="61"/>
    </location>
</feature>
<proteinExistence type="predicted"/>
<keyword evidence="3" id="KW-1185">Reference proteome</keyword>
<dbReference type="Proteomes" id="UP000509702">
    <property type="component" value="Plasmid unnamed1"/>
</dbReference>
<accession>A0A6N1AIJ2</accession>
<dbReference type="KEGG" id="aoz:HUE56_00655"/>
<evidence type="ECO:0000313" key="3">
    <source>
        <dbReference type="Proteomes" id="UP000509702"/>
    </source>
</evidence>
<evidence type="ECO:0000256" key="1">
    <source>
        <dbReference type="SAM" id="Phobius"/>
    </source>
</evidence>
<dbReference type="RefSeq" id="WP_174756952.1">
    <property type="nucleotide sequence ID" value="NZ_CP054615.1"/>
</dbReference>
<evidence type="ECO:0000313" key="2">
    <source>
        <dbReference type="EMBL" id="QKS49054.1"/>
    </source>
</evidence>
<keyword evidence="1" id="KW-0472">Membrane</keyword>
<geneLocation type="plasmid" evidence="2 3">
    <name>unnamed1</name>
</geneLocation>
<name>A0A6N1AIJ2_9PROT</name>
<gene>
    <name evidence="2" type="ORF">HUE56_00655</name>
</gene>
<sequence length="189" mass="19934">MSVLTCLLQLALGTSPVFAFLSLTIFLLTPVVIRMNGGIGSMGSLLFVASYGKLFFIAQWLKILMGQSADSHLQAPVETAFVLFMGVLVFMAAGLAIRALFGRSSGLITLPQDPRFLSWLASVAVMLTLFSIVARHLAGLSRAGAADYEEGRGLVLLLYLANLLPLAVAAMTARRAILSGGGASSTPGW</sequence>
<keyword evidence="1" id="KW-0812">Transmembrane</keyword>
<dbReference type="EMBL" id="CP054615">
    <property type="protein sequence ID" value="QKS49054.1"/>
    <property type="molecule type" value="Genomic_DNA"/>
</dbReference>
<keyword evidence="2" id="KW-0614">Plasmid</keyword>
<feature type="transmembrane region" description="Helical" evidence="1">
    <location>
        <begin position="116"/>
        <end position="134"/>
    </location>
</feature>
<reference evidence="2 3" key="1">
    <citation type="submission" date="2020-06" db="EMBL/GenBank/DDBJ databases">
        <title>Complete genome of Azosprillum oryzae KACC14407.</title>
        <authorList>
            <person name="Kim M."/>
            <person name="Park Y.-J."/>
            <person name="Shin J.-H."/>
        </authorList>
    </citation>
    <scope>NUCLEOTIDE SEQUENCE [LARGE SCALE GENOMIC DNA]</scope>
    <source>
        <strain evidence="2 3">KACC 14407</strain>
        <plasmid evidence="2 3">unnamed1</plasmid>
    </source>
</reference>
<keyword evidence="1" id="KW-1133">Transmembrane helix</keyword>
<feature type="transmembrane region" description="Helical" evidence="1">
    <location>
        <begin position="81"/>
        <end position="101"/>
    </location>
</feature>
<dbReference type="AlphaFoldDB" id="A0A6N1AIJ2"/>
<feature type="transmembrane region" description="Helical" evidence="1">
    <location>
        <begin position="154"/>
        <end position="173"/>
    </location>
</feature>
<protein>
    <submittedName>
        <fullName evidence="2">Uncharacterized protein</fullName>
    </submittedName>
</protein>
<organism evidence="2 3">
    <name type="scientific">Azospirillum oryzae</name>
    <dbReference type="NCBI Taxonomy" id="286727"/>
    <lineage>
        <taxon>Bacteria</taxon>
        <taxon>Pseudomonadati</taxon>
        <taxon>Pseudomonadota</taxon>
        <taxon>Alphaproteobacteria</taxon>
        <taxon>Rhodospirillales</taxon>
        <taxon>Azospirillaceae</taxon>
        <taxon>Azospirillum</taxon>
    </lineage>
</organism>